<organism evidence="2 3">
    <name type="scientific">Drosophila yakuba</name>
    <name type="common">Fruit fly</name>
    <dbReference type="NCBI Taxonomy" id="7245"/>
    <lineage>
        <taxon>Eukaryota</taxon>
        <taxon>Metazoa</taxon>
        <taxon>Ecdysozoa</taxon>
        <taxon>Arthropoda</taxon>
        <taxon>Hexapoda</taxon>
        <taxon>Insecta</taxon>
        <taxon>Pterygota</taxon>
        <taxon>Neoptera</taxon>
        <taxon>Endopterygota</taxon>
        <taxon>Diptera</taxon>
        <taxon>Brachycera</taxon>
        <taxon>Muscomorpha</taxon>
        <taxon>Ephydroidea</taxon>
        <taxon>Drosophilidae</taxon>
        <taxon>Drosophila</taxon>
        <taxon>Sophophora</taxon>
    </lineage>
</organism>
<dbReference type="KEGG" id="dya:Dyak_GE27908"/>
<name>A0A0R1DRR7_DROYA</name>
<reference evidence="2 3" key="1">
    <citation type="journal article" date="2007" name="Nature">
        <title>Evolution of genes and genomes on the Drosophila phylogeny.</title>
        <authorList>
            <consortium name="Drosophila 12 Genomes Consortium"/>
            <person name="Clark A.G."/>
            <person name="Eisen M.B."/>
            <person name="Smith D.R."/>
            <person name="Bergman C.M."/>
            <person name="Oliver B."/>
            <person name="Markow T.A."/>
            <person name="Kaufman T.C."/>
            <person name="Kellis M."/>
            <person name="Gelbart W."/>
            <person name="Iyer V.N."/>
            <person name="Pollard D.A."/>
            <person name="Sackton T.B."/>
            <person name="Larracuente A.M."/>
            <person name="Singh N.D."/>
            <person name="Abad J.P."/>
            <person name="Abt D.N."/>
            <person name="Adryan B."/>
            <person name="Aguade M."/>
            <person name="Akashi H."/>
            <person name="Anderson W.W."/>
            <person name="Aquadro C.F."/>
            <person name="Ardell D.H."/>
            <person name="Arguello R."/>
            <person name="Artieri C.G."/>
            <person name="Barbash D.A."/>
            <person name="Barker D."/>
            <person name="Barsanti P."/>
            <person name="Batterham P."/>
            <person name="Batzoglou S."/>
            <person name="Begun D."/>
            <person name="Bhutkar A."/>
            <person name="Blanco E."/>
            <person name="Bosak S.A."/>
            <person name="Bradley R.K."/>
            <person name="Brand A.D."/>
            <person name="Brent M.R."/>
            <person name="Brooks A.N."/>
            <person name="Brown R.H."/>
            <person name="Butlin R.K."/>
            <person name="Caggese C."/>
            <person name="Calvi B.R."/>
            <person name="Bernardo de Carvalho A."/>
            <person name="Caspi A."/>
            <person name="Castrezana S."/>
            <person name="Celniker S.E."/>
            <person name="Chang J.L."/>
            <person name="Chapple C."/>
            <person name="Chatterji S."/>
            <person name="Chinwalla A."/>
            <person name="Civetta A."/>
            <person name="Clifton S.W."/>
            <person name="Comeron J.M."/>
            <person name="Costello J.C."/>
            <person name="Coyne J.A."/>
            <person name="Daub J."/>
            <person name="David R.G."/>
            <person name="Delcher A.L."/>
            <person name="Delehaunty K."/>
            <person name="Do C.B."/>
            <person name="Ebling H."/>
            <person name="Edwards K."/>
            <person name="Eickbush T."/>
            <person name="Evans J.D."/>
            <person name="Filipski A."/>
            <person name="Findeiss S."/>
            <person name="Freyhult E."/>
            <person name="Fulton L."/>
            <person name="Fulton R."/>
            <person name="Garcia A.C."/>
            <person name="Gardiner A."/>
            <person name="Garfield D.A."/>
            <person name="Garvin B.E."/>
            <person name="Gibson G."/>
            <person name="Gilbert D."/>
            <person name="Gnerre S."/>
            <person name="Godfrey J."/>
            <person name="Good R."/>
            <person name="Gotea V."/>
            <person name="Gravely B."/>
            <person name="Greenberg A.J."/>
            <person name="Griffiths-Jones S."/>
            <person name="Gross S."/>
            <person name="Guigo R."/>
            <person name="Gustafson E.A."/>
            <person name="Haerty W."/>
            <person name="Hahn M.W."/>
            <person name="Halligan D.L."/>
            <person name="Halpern A.L."/>
            <person name="Halter G.M."/>
            <person name="Han M.V."/>
            <person name="Heger A."/>
            <person name="Hillier L."/>
            <person name="Hinrichs A.S."/>
            <person name="Holmes I."/>
            <person name="Hoskins R.A."/>
            <person name="Hubisz M.J."/>
            <person name="Hultmark D."/>
            <person name="Huntley M.A."/>
            <person name="Jaffe D.B."/>
            <person name="Jagadeeshan S."/>
            <person name="Jeck W.R."/>
            <person name="Johnson J."/>
            <person name="Jones C.D."/>
            <person name="Jordan W.C."/>
            <person name="Karpen G.H."/>
            <person name="Kataoka E."/>
            <person name="Keightley P.D."/>
            <person name="Kheradpour P."/>
            <person name="Kirkness E.F."/>
            <person name="Koerich L.B."/>
            <person name="Kristiansen K."/>
            <person name="Kudrna D."/>
            <person name="Kulathinal R.J."/>
            <person name="Kumar S."/>
            <person name="Kwok R."/>
            <person name="Lander E."/>
            <person name="Langley C.H."/>
            <person name="Lapoint R."/>
            <person name="Lazzaro B.P."/>
            <person name="Lee S.J."/>
            <person name="Levesque L."/>
            <person name="Li R."/>
            <person name="Lin C.F."/>
            <person name="Lin M.F."/>
            <person name="Lindblad-Toh K."/>
            <person name="Llopart A."/>
            <person name="Long M."/>
            <person name="Low L."/>
            <person name="Lozovsky E."/>
            <person name="Lu J."/>
            <person name="Luo M."/>
            <person name="Machado C.A."/>
            <person name="Makalowski W."/>
            <person name="Marzo M."/>
            <person name="Matsuda M."/>
            <person name="Matzkin L."/>
            <person name="McAllister B."/>
            <person name="McBride C.S."/>
            <person name="McKernan B."/>
            <person name="McKernan K."/>
            <person name="Mendez-Lago M."/>
            <person name="Minx P."/>
            <person name="Mollenhauer M.U."/>
            <person name="Montooth K."/>
            <person name="Mount S.M."/>
            <person name="Mu X."/>
            <person name="Myers E."/>
            <person name="Negre B."/>
            <person name="Newfeld S."/>
            <person name="Nielsen R."/>
            <person name="Noor M.A."/>
            <person name="O'Grady P."/>
            <person name="Pachter L."/>
            <person name="Papaceit M."/>
            <person name="Parisi M.J."/>
            <person name="Parisi M."/>
            <person name="Parts L."/>
            <person name="Pedersen J.S."/>
            <person name="Pesole G."/>
            <person name="Phillippy A.M."/>
            <person name="Ponting C.P."/>
            <person name="Pop M."/>
            <person name="Porcelli D."/>
            <person name="Powell J.R."/>
            <person name="Prohaska S."/>
            <person name="Pruitt K."/>
            <person name="Puig M."/>
            <person name="Quesneville H."/>
            <person name="Ram K.R."/>
            <person name="Rand D."/>
            <person name="Rasmussen M.D."/>
            <person name="Reed L.K."/>
            <person name="Reenan R."/>
            <person name="Reily A."/>
            <person name="Remington K.A."/>
            <person name="Rieger T.T."/>
            <person name="Ritchie M.G."/>
            <person name="Robin C."/>
            <person name="Rogers Y.H."/>
            <person name="Rohde C."/>
            <person name="Rozas J."/>
            <person name="Rubenfield M.J."/>
            <person name="Ruiz A."/>
            <person name="Russo S."/>
            <person name="Salzberg S.L."/>
            <person name="Sanchez-Gracia A."/>
            <person name="Saranga D.J."/>
            <person name="Sato H."/>
            <person name="Schaeffer S.W."/>
            <person name="Schatz M.C."/>
            <person name="Schlenke T."/>
            <person name="Schwartz R."/>
            <person name="Segarra C."/>
            <person name="Singh R.S."/>
            <person name="Sirot L."/>
            <person name="Sirota M."/>
            <person name="Sisneros N.B."/>
            <person name="Smith C.D."/>
            <person name="Smith T.F."/>
            <person name="Spieth J."/>
            <person name="Stage D.E."/>
            <person name="Stark A."/>
            <person name="Stephan W."/>
            <person name="Strausberg R.L."/>
            <person name="Strempel S."/>
            <person name="Sturgill D."/>
            <person name="Sutton G."/>
            <person name="Sutton G.G."/>
            <person name="Tao W."/>
            <person name="Teichmann S."/>
            <person name="Tobari Y.N."/>
            <person name="Tomimura Y."/>
            <person name="Tsolas J.M."/>
            <person name="Valente V.L."/>
            <person name="Venter E."/>
            <person name="Venter J.C."/>
            <person name="Vicario S."/>
            <person name="Vieira F.G."/>
            <person name="Vilella A.J."/>
            <person name="Villasante A."/>
            <person name="Walenz B."/>
            <person name="Wang J."/>
            <person name="Wasserman M."/>
            <person name="Watts T."/>
            <person name="Wilson D."/>
            <person name="Wilson R.K."/>
            <person name="Wing R.A."/>
            <person name="Wolfner M.F."/>
            <person name="Wong A."/>
            <person name="Wong G.K."/>
            <person name="Wu C.I."/>
            <person name="Wu G."/>
            <person name="Yamamoto D."/>
            <person name="Yang H.P."/>
            <person name="Yang S.P."/>
            <person name="Yorke J.A."/>
            <person name="Yoshida K."/>
            <person name="Zdobnov E."/>
            <person name="Zhang P."/>
            <person name="Zhang Y."/>
            <person name="Zimin A.V."/>
            <person name="Baldwin J."/>
            <person name="Abdouelleil A."/>
            <person name="Abdulkadir J."/>
            <person name="Abebe A."/>
            <person name="Abera B."/>
            <person name="Abreu J."/>
            <person name="Acer S.C."/>
            <person name="Aftuck L."/>
            <person name="Alexander A."/>
            <person name="An P."/>
            <person name="Anderson E."/>
            <person name="Anderson S."/>
            <person name="Arachi H."/>
            <person name="Azer M."/>
            <person name="Bachantsang P."/>
            <person name="Barry A."/>
            <person name="Bayul T."/>
            <person name="Berlin A."/>
            <person name="Bessette D."/>
            <person name="Bloom T."/>
            <person name="Blye J."/>
            <person name="Boguslavskiy L."/>
            <person name="Bonnet C."/>
            <person name="Boukhgalter B."/>
            <person name="Bourzgui I."/>
            <person name="Brown A."/>
            <person name="Cahill P."/>
            <person name="Channer S."/>
            <person name="Cheshatsang Y."/>
            <person name="Chuda L."/>
            <person name="Citroen M."/>
            <person name="Collymore A."/>
            <person name="Cooke P."/>
            <person name="Costello M."/>
            <person name="D'Aco K."/>
            <person name="Daza R."/>
            <person name="De Haan G."/>
            <person name="DeGray S."/>
            <person name="DeMaso C."/>
            <person name="Dhargay N."/>
            <person name="Dooley K."/>
            <person name="Dooley E."/>
            <person name="Doricent M."/>
            <person name="Dorje P."/>
            <person name="Dorjee K."/>
            <person name="Dupes A."/>
            <person name="Elong R."/>
            <person name="Falk J."/>
            <person name="Farina A."/>
            <person name="Faro S."/>
            <person name="Ferguson D."/>
            <person name="Fisher S."/>
            <person name="Foley C.D."/>
            <person name="Franke A."/>
            <person name="Friedrich D."/>
            <person name="Gadbois L."/>
            <person name="Gearin G."/>
            <person name="Gearin C.R."/>
            <person name="Giannoukos G."/>
            <person name="Goode T."/>
            <person name="Graham J."/>
            <person name="Grandbois E."/>
            <person name="Grewal S."/>
            <person name="Gyaltsen K."/>
            <person name="Hafez N."/>
            <person name="Hagos B."/>
            <person name="Hall J."/>
            <person name="Henson C."/>
            <person name="Hollinger A."/>
            <person name="Honan T."/>
            <person name="Huard M.D."/>
            <person name="Hughes L."/>
            <person name="Hurhula B."/>
            <person name="Husby M.E."/>
            <person name="Kamat A."/>
            <person name="Kanga B."/>
            <person name="Kashin S."/>
            <person name="Khazanovich D."/>
            <person name="Kisner P."/>
            <person name="Lance K."/>
            <person name="Lara M."/>
            <person name="Lee W."/>
            <person name="Lennon N."/>
            <person name="Letendre F."/>
            <person name="LeVine R."/>
            <person name="Lipovsky A."/>
            <person name="Liu X."/>
            <person name="Liu J."/>
            <person name="Liu S."/>
            <person name="Lokyitsang T."/>
            <person name="Lokyitsang Y."/>
            <person name="Lubonja R."/>
            <person name="Lui A."/>
            <person name="MacDonald P."/>
            <person name="Magnisalis V."/>
            <person name="Maru K."/>
            <person name="Matthews C."/>
            <person name="McCusker W."/>
            <person name="McDonough S."/>
            <person name="Mehta T."/>
            <person name="Meldrim J."/>
            <person name="Meneus L."/>
            <person name="Mihai O."/>
            <person name="Mihalev A."/>
            <person name="Mihova T."/>
            <person name="Mittelman R."/>
            <person name="Mlenga V."/>
            <person name="Montmayeur A."/>
            <person name="Mulrain L."/>
            <person name="Navidi A."/>
            <person name="Naylor J."/>
            <person name="Negash T."/>
            <person name="Nguyen T."/>
            <person name="Nguyen N."/>
            <person name="Nicol R."/>
            <person name="Norbu C."/>
            <person name="Norbu N."/>
            <person name="Novod N."/>
            <person name="O'Neill B."/>
            <person name="Osman S."/>
            <person name="Markiewicz E."/>
            <person name="Oyono O.L."/>
            <person name="Patti C."/>
            <person name="Phunkhang P."/>
            <person name="Pierre F."/>
            <person name="Priest M."/>
            <person name="Raghuraman S."/>
            <person name="Rege F."/>
            <person name="Reyes R."/>
            <person name="Rise C."/>
            <person name="Rogov P."/>
            <person name="Ross K."/>
            <person name="Ryan E."/>
            <person name="Settipalli S."/>
            <person name="Shea T."/>
            <person name="Sherpa N."/>
            <person name="Shi L."/>
            <person name="Shih D."/>
            <person name="Sparrow T."/>
            <person name="Spaulding J."/>
            <person name="Stalker J."/>
            <person name="Stange-Thomann N."/>
            <person name="Stavropoulos S."/>
            <person name="Stone C."/>
            <person name="Strader C."/>
            <person name="Tesfaye S."/>
            <person name="Thomson T."/>
            <person name="Thoulutsang Y."/>
            <person name="Thoulutsang D."/>
            <person name="Topham K."/>
            <person name="Topping I."/>
            <person name="Tsamla T."/>
            <person name="Vassiliev H."/>
            <person name="Vo A."/>
            <person name="Wangchuk T."/>
            <person name="Wangdi T."/>
            <person name="Weiand M."/>
            <person name="Wilkinson J."/>
            <person name="Wilson A."/>
            <person name="Yadav S."/>
            <person name="Young G."/>
            <person name="Yu Q."/>
            <person name="Zembek L."/>
            <person name="Zhong D."/>
            <person name="Zimmer A."/>
            <person name="Zwirko Z."/>
            <person name="Jaffe D.B."/>
            <person name="Alvarez P."/>
            <person name="Brockman W."/>
            <person name="Butler J."/>
            <person name="Chin C."/>
            <person name="Gnerre S."/>
            <person name="Grabherr M."/>
            <person name="Kleber M."/>
            <person name="Mauceli E."/>
            <person name="MacCallum I."/>
        </authorList>
    </citation>
    <scope>NUCLEOTIDE SEQUENCE [LARGE SCALE GENOMIC DNA]</scope>
    <source>
        <strain evidence="3">Tai18E2 / Tucson 14021-0261.01</strain>
    </source>
</reference>
<feature type="transmembrane region" description="Helical" evidence="1">
    <location>
        <begin position="96"/>
        <end position="115"/>
    </location>
</feature>
<evidence type="ECO:0000313" key="2">
    <source>
        <dbReference type="EMBL" id="KRJ99852.1"/>
    </source>
</evidence>
<evidence type="ECO:0000256" key="1">
    <source>
        <dbReference type="SAM" id="Phobius"/>
    </source>
</evidence>
<evidence type="ECO:0000313" key="3">
    <source>
        <dbReference type="Proteomes" id="UP000002282"/>
    </source>
</evidence>
<proteinExistence type="predicted"/>
<feature type="transmembrane region" description="Helical" evidence="1">
    <location>
        <begin position="39"/>
        <end position="59"/>
    </location>
</feature>
<keyword evidence="1" id="KW-0812">Transmembrane</keyword>
<dbReference type="AlphaFoldDB" id="A0A0R1DRR7"/>
<keyword evidence="1" id="KW-1133">Transmembrane helix</keyword>
<feature type="transmembrane region" description="Helical" evidence="1">
    <location>
        <begin position="66"/>
        <end position="84"/>
    </location>
</feature>
<accession>A0A0R1DRR7</accession>
<keyword evidence="1" id="KW-0472">Membrane</keyword>
<gene>
    <name evidence="2" type="primary">Dyak\GE27908</name>
    <name evidence="2" type="synonym">GE27908</name>
    <name evidence="2" type="ORF">Dyak_GE27908</name>
</gene>
<reference evidence="2 3" key="2">
    <citation type="journal article" date="2007" name="PLoS Biol.">
        <title>Principles of genome evolution in the Drosophila melanogaster species group.</title>
        <authorList>
            <person name="Ranz J.M."/>
            <person name="Maurin D."/>
            <person name="Chan Y.S."/>
            <person name="von Grotthuss M."/>
            <person name="Hillier L.W."/>
            <person name="Roote J."/>
            <person name="Ashburner M."/>
            <person name="Bergman C.M."/>
        </authorList>
    </citation>
    <scope>NUCLEOTIDE SEQUENCE [LARGE SCALE GENOMIC DNA]</scope>
    <source>
        <strain evidence="3">Tai18E2 / Tucson 14021-0261.01</strain>
    </source>
</reference>
<sequence>MCLKPRTELVLDAIILIIAAPIAIGLESTEETLETYHKILIGGLSFAVLAAILLLIGVFSKKLFPLYAGMAIMLLVAVLLFTINVIEWTTGWKYEYIIYGVCFPVFLLYACFDAGRHALELKSSRD</sequence>
<protein>
    <submittedName>
        <fullName evidence="2">Uncharacterized protein</fullName>
    </submittedName>
</protein>
<keyword evidence="3" id="KW-1185">Reference proteome</keyword>
<feature type="transmembrane region" description="Helical" evidence="1">
    <location>
        <begin position="9"/>
        <end position="27"/>
    </location>
</feature>
<dbReference type="EMBL" id="CM000158">
    <property type="protein sequence ID" value="KRJ99852.1"/>
    <property type="molecule type" value="Genomic_DNA"/>
</dbReference>
<dbReference type="Proteomes" id="UP000002282">
    <property type="component" value="Chromosome 2R"/>
</dbReference>